<accession>W0FQ91</accession>
<feature type="signal peptide" evidence="1">
    <location>
        <begin position="1"/>
        <end position="38"/>
    </location>
</feature>
<organism evidence="2">
    <name type="scientific">uncultured bacterium Contig87</name>
    <dbReference type="NCBI Taxonomy" id="1393621"/>
    <lineage>
        <taxon>Bacteria</taxon>
        <taxon>environmental samples</taxon>
    </lineage>
</organism>
<sequence>MKPAKTNETEAGYMKRSFWFISMALCLILICAAACAQAAEIRPYAVDPDKADTQNGTFSIRILDTDKIDNGGYFNLELYQEYRYPAHDIEQLAAGDTVYVDRVPYTVAEVAVHEEKAVYEIYTEEEFDGYIVFRKEQDGRYAAVVNDWVPCAYVGTVKIMLPLPDAFIHRALTDEDDVLTPADEFIGEIAGAEELWYNQYNSSARFENGLLVEIITSDYPYGPEEAEGTLIYEFFGCDPETIRTAEIASVWYDCEGGPETREISEAEQESVRHLALYGKITGRANDTSVTGNTTIYTFTAPDGTCLMSLEFFRGLLVLNDGMYNYTEN</sequence>
<evidence type="ECO:0000256" key="1">
    <source>
        <dbReference type="SAM" id="SignalP"/>
    </source>
</evidence>
<name>W0FQ91_9BACT</name>
<dbReference type="AlphaFoldDB" id="W0FQ91"/>
<feature type="chain" id="PRO_5004789431" description="Lipoprotein" evidence="1">
    <location>
        <begin position="39"/>
        <end position="328"/>
    </location>
</feature>
<evidence type="ECO:0008006" key="3">
    <source>
        <dbReference type="Google" id="ProtNLM"/>
    </source>
</evidence>
<evidence type="ECO:0000313" key="2">
    <source>
        <dbReference type="EMBL" id="AHF25170.1"/>
    </source>
</evidence>
<protein>
    <recommendedName>
        <fullName evidence="3">Lipoprotein</fullName>
    </recommendedName>
</protein>
<keyword evidence="1" id="KW-0732">Signal</keyword>
<dbReference type="EMBL" id="KC246822">
    <property type="protein sequence ID" value="AHF25170.1"/>
    <property type="molecule type" value="Genomic_DNA"/>
</dbReference>
<reference evidence="2" key="1">
    <citation type="journal article" date="2013" name="PLoS ONE">
        <title>Metagenomic insights into the carbohydrate-active enzymes carried by the microorganisms adhering to solid digesta in the rumen of cows.</title>
        <authorList>
            <person name="Wang L."/>
            <person name="Hatem A."/>
            <person name="Catalyurek U.V."/>
            <person name="Morrison M."/>
            <person name="Yu Z."/>
        </authorList>
    </citation>
    <scope>NUCLEOTIDE SEQUENCE</scope>
</reference>
<proteinExistence type="predicted"/>